<reference evidence="2" key="1">
    <citation type="submission" date="2009-05" db="EMBL/GenBank/DDBJ databases">
        <title>The genome sequence of Ajellomyces capsulatus strain H143.</title>
        <authorList>
            <person name="Champion M."/>
            <person name="Cuomo C.A."/>
            <person name="Ma L.-J."/>
            <person name="Henn M.R."/>
            <person name="Sil A."/>
            <person name="Goldman B."/>
            <person name="Young S.K."/>
            <person name="Kodira C.D."/>
            <person name="Zeng Q."/>
            <person name="Koehrsen M."/>
            <person name="Alvarado L."/>
            <person name="Berlin A.M."/>
            <person name="Borenstein D."/>
            <person name="Chen Z."/>
            <person name="Engels R."/>
            <person name="Freedman E."/>
            <person name="Gellesch M."/>
            <person name="Goldberg J."/>
            <person name="Griggs A."/>
            <person name="Gujja S."/>
            <person name="Heiman D.I."/>
            <person name="Hepburn T.A."/>
            <person name="Howarth C."/>
            <person name="Jen D."/>
            <person name="Larson L."/>
            <person name="Lewis B."/>
            <person name="Mehta T."/>
            <person name="Park D."/>
            <person name="Pearson M."/>
            <person name="Roberts A."/>
            <person name="Saif S."/>
            <person name="Shea T.D."/>
            <person name="Shenoy N."/>
            <person name="Sisk P."/>
            <person name="Stolte C."/>
            <person name="Sykes S."/>
            <person name="Walk T."/>
            <person name="White J."/>
            <person name="Yandava C."/>
            <person name="Klein B."/>
            <person name="McEwen J.G."/>
            <person name="Puccia R."/>
            <person name="Goldman G.H."/>
            <person name="Felipe M.S."/>
            <person name="Nino-Vega G."/>
            <person name="San-Blas G."/>
            <person name="Taylor J.W."/>
            <person name="Mendoza L."/>
            <person name="Galagan J.E."/>
            <person name="Nusbaum C."/>
            <person name="Birren B.W."/>
        </authorList>
    </citation>
    <scope>NUCLEOTIDE SEQUENCE [LARGE SCALE GENOMIC DNA]</scope>
    <source>
        <strain evidence="2">H143</strain>
    </source>
</reference>
<sequence length="154" mass="17374">MFQYPIGAEYGVRSPDLWTAEKRQPWLQWLPPRLCPWAVPAAYPEHRQSDDSAWLLTAKLAGHHDTASSSAEIVSSKYEFWLIEILLSFNLQGRGVGGELSKSTPSNKIESSAKRDRLRALRTQYFHDPMVAKIISMIFTYQSNASNSPKCASS</sequence>
<evidence type="ECO:0000313" key="2">
    <source>
        <dbReference type="Proteomes" id="UP000002624"/>
    </source>
</evidence>
<dbReference type="HOGENOM" id="CLU_1703726_0_0_1"/>
<gene>
    <name evidence="1" type="ORF">HCDG_01842</name>
</gene>
<dbReference type="EMBL" id="GG692420">
    <property type="protein sequence ID" value="EER43812.1"/>
    <property type="molecule type" value="Genomic_DNA"/>
</dbReference>
<accession>C6H5Z1</accession>
<proteinExistence type="predicted"/>
<evidence type="ECO:0000313" key="1">
    <source>
        <dbReference type="EMBL" id="EER43812.1"/>
    </source>
</evidence>
<name>C6H5Z1_AJECH</name>
<dbReference type="AlphaFoldDB" id="C6H5Z1"/>
<organism evidence="1 2">
    <name type="scientific">Ajellomyces capsulatus (strain H143)</name>
    <name type="common">Darling's disease fungus</name>
    <name type="synonym">Histoplasma capsulatum</name>
    <dbReference type="NCBI Taxonomy" id="544712"/>
    <lineage>
        <taxon>Eukaryota</taxon>
        <taxon>Fungi</taxon>
        <taxon>Dikarya</taxon>
        <taxon>Ascomycota</taxon>
        <taxon>Pezizomycotina</taxon>
        <taxon>Eurotiomycetes</taxon>
        <taxon>Eurotiomycetidae</taxon>
        <taxon>Onygenales</taxon>
        <taxon>Ajellomycetaceae</taxon>
        <taxon>Histoplasma</taxon>
    </lineage>
</organism>
<dbReference type="VEuPathDB" id="FungiDB:HCDG_01842"/>
<protein>
    <submittedName>
        <fullName evidence="1">Uncharacterized protein</fullName>
    </submittedName>
</protein>
<dbReference type="Proteomes" id="UP000002624">
    <property type="component" value="Unassembled WGS sequence"/>
</dbReference>